<dbReference type="KEGG" id="cyj:Cyan7822_4767"/>
<dbReference type="STRING" id="497965.Cyan7822_4767"/>
<dbReference type="AlphaFoldDB" id="E0UFH6"/>
<protein>
    <recommendedName>
        <fullName evidence="3">TPR repeat-containing protein</fullName>
    </recommendedName>
</protein>
<dbReference type="eggNOG" id="COG0457">
    <property type="taxonomic scope" value="Bacteria"/>
</dbReference>
<evidence type="ECO:0008006" key="3">
    <source>
        <dbReference type="Google" id="ProtNLM"/>
    </source>
</evidence>
<dbReference type="EMBL" id="CP002198">
    <property type="protein sequence ID" value="ADN16670.1"/>
    <property type="molecule type" value="Genomic_DNA"/>
</dbReference>
<dbReference type="HOGENOM" id="CLU_434575_0_0_3"/>
<dbReference type="OrthoDB" id="428332at2"/>
<dbReference type="Proteomes" id="UP000008206">
    <property type="component" value="Chromosome"/>
</dbReference>
<organism evidence="1 2">
    <name type="scientific">Gloeothece verrucosa (strain PCC 7822)</name>
    <name type="common">Cyanothece sp. (strain PCC 7822)</name>
    <dbReference type="NCBI Taxonomy" id="497965"/>
    <lineage>
        <taxon>Bacteria</taxon>
        <taxon>Bacillati</taxon>
        <taxon>Cyanobacteriota</taxon>
        <taxon>Cyanophyceae</taxon>
        <taxon>Oscillatoriophycideae</taxon>
        <taxon>Chroococcales</taxon>
        <taxon>Aphanothecaceae</taxon>
        <taxon>Gloeothece</taxon>
        <taxon>Gloeothece verrucosa</taxon>
    </lineage>
</organism>
<dbReference type="InterPro" id="IPR019734">
    <property type="entry name" value="TPR_rpt"/>
</dbReference>
<dbReference type="Gene3D" id="1.25.40.10">
    <property type="entry name" value="Tetratricopeptide repeat domain"/>
    <property type="match status" value="2"/>
</dbReference>
<dbReference type="RefSeq" id="WP_013324710.1">
    <property type="nucleotide sequence ID" value="NC_014501.1"/>
</dbReference>
<dbReference type="InterPro" id="IPR011990">
    <property type="entry name" value="TPR-like_helical_dom_sf"/>
</dbReference>
<dbReference type="SUPFAM" id="SSF48452">
    <property type="entry name" value="TPR-like"/>
    <property type="match status" value="1"/>
</dbReference>
<dbReference type="SMART" id="SM00028">
    <property type="entry name" value="TPR"/>
    <property type="match status" value="4"/>
</dbReference>
<reference evidence="2" key="1">
    <citation type="journal article" date="2011" name="MBio">
        <title>Novel metabolic attributes of the genus Cyanothece, comprising a group of unicellular nitrogen-fixing Cyanobacteria.</title>
        <authorList>
            <person name="Bandyopadhyay A."/>
            <person name="Elvitigala T."/>
            <person name="Welsh E."/>
            <person name="Stockel J."/>
            <person name="Liberton M."/>
            <person name="Min H."/>
            <person name="Sherman L.A."/>
            <person name="Pakrasi H.B."/>
        </authorList>
    </citation>
    <scope>NUCLEOTIDE SEQUENCE [LARGE SCALE GENOMIC DNA]</scope>
    <source>
        <strain evidence="2">PCC 7822</strain>
    </source>
</reference>
<evidence type="ECO:0000313" key="1">
    <source>
        <dbReference type="EMBL" id="ADN16670.1"/>
    </source>
</evidence>
<proteinExistence type="predicted"/>
<evidence type="ECO:0000313" key="2">
    <source>
        <dbReference type="Proteomes" id="UP000008206"/>
    </source>
</evidence>
<keyword evidence="2" id="KW-1185">Reference proteome</keyword>
<dbReference type="PANTHER" id="PTHR10098">
    <property type="entry name" value="RAPSYN-RELATED"/>
    <property type="match status" value="1"/>
</dbReference>
<accession>E0UFH6</accession>
<gene>
    <name evidence="1" type="ordered locus">Cyan7822_4767</name>
</gene>
<dbReference type="eggNOG" id="COG3064">
    <property type="taxonomic scope" value="Bacteria"/>
</dbReference>
<dbReference type="PANTHER" id="PTHR10098:SF108">
    <property type="entry name" value="TETRATRICOPEPTIDE REPEAT PROTEIN 28"/>
    <property type="match status" value="1"/>
</dbReference>
<name>E0UFH6_GLOV7</name>
<sequence length="633" mass="71499">MINNQASNSGEVSLPQQYQEFIEQTITATLQGKILSKEQLYQMVVKAIQPGSGEIFERCLNERLSITHQQLQEQTSEAKKAKISRQLRALDTLSGAWERWQKEKQETNVYSQAIKELLQAARSERFSILVQKLDLNQTQVLNRNQIKQLAQALEQAAHSISDADDANQLRLFCTGLLKGLESLHNLENDLVSWIYESGNKALGFEGIPGTKGPWAIWAKRINSPLPQQLFQLQASNQSATELIRIGATQDLSSWIELVIILRGLQQGLIAWFDQQPYSATWGKRLSNATLLTFAVIWCELSNGLQQATNLNSNTRELLAKGCFQITLQILRTFAQRPDFPLYGGVFVSFWGDNLRDTLNYLSEPLREVQGTQEKARILTILGYSQRTLGQYERANSFHQEALLIAQESGDNLCQIANFNHLSRNSIAQKDYAAAINYSQRALILARQSGDRLGEANALANLGYSEVLAAQATEQMSAEMYEQNISYLQQGLQLAERLEDYQSQALCYNSLGIAYLVINQPSLACEYLEKGVKAAQFVRDLYIQGITLSYLAEAYYHLNDLKRAVYNGSLAMYILERISAKEWRQAAGLLTIIQGRVGQEFFLNLLSQNRSKMLESIGVDGYDYIPQLLKQYQE</sequence>